<gene>
    <name evidence="1" type="ORF">Vadar_013322</name>
</gene>
<organism evidence="1 2">
    <name type="scientific">Vaccinium darrowii</name>
    <dbReference type="NCBI Taxonomy" id="229202"/>
    <lineage>
        <taxon>Eukaryota</taxon>
        <taxon>Viridiplantae</taxon>
        <taxon>Streptophyta</taxon>
        <taxon>Embryophyta</taxon>
        <taxon>Tracheophyta</taxon>
        <taxon>Spermatophyta</taxon>
        <taxon>Magnoliopsida</taxon>
        <taxon>eudicotyledons</taxon>
        <taxon>Gunneridae</taxon>
        <taxon>Pentapetalae</taxon>
        <taxon>asterids</taxon>
        <taxon>Ericales</taxon>
        <taxon>Ericaceae</taxon>
        <taxon>Vaccinioideae</taxon>
        <taxon>Vaccinieae</taxon>
        <taxon>Vaccinium</taxon>
    </lineage>
</organism>
<protein>
    <submittedName>
        <fullName evidence="1">Uncharacterized protein</fullName>
    </submittedName>
</protein>
<comment type="caution">
    <text evidence="1">The sequence shown here is derived from an EMBL/GenBank/DDBJ whole genome shotgun (WGS) entry which is preliminary data.</text>
</comment>
<sequence>MSSGAEGRHDDSCHSKDPNCKSNLSRVIQYVAAANEVAAEGEGGFVKGVVTYLVMNDLVAIPMSTIFWDYHAEQI</sequence>
<evidence type="ECO:0000313" key="2">
    <source>
        <dbReference type="Proteomes" id="UP000828048"/>
    </source>
</evidence>
<dbReference type="Proteomes" id="UP000828048">
    <property type="component" value="Chromosome 10"/>
</dbReference>
<proteinExistence type="predicted"/>
<reference evidence="1 2" key="1">
    <citation type="journal article" date="2021" name="Hortic Res">
        <title>High-quality reference genome and annotation aids understanding of berry development for evergreen blueberry (Vaccinium darrowii).</title>
        <authorList>
            <person name="Yu J."/>
            <person name="Hulse-Kemp A.M."/>
            <person name="Babiker E."/>
            <person name="Staton M."/>
        </authorList>
    </citation>
    <scope>NUCLEOTIDE SEQUENCE [LARGE SCALE GENOMIC DNA]</scope>
    <source>
        <strain evidence="2">cv. NJ 8807/NJ 8810</strain>
        <tissue evidence="1">Young leaf</tissue>
    </source>
</reference>
<keyword evidence="2" id="KW-1185">Reference proteome</keyword>
<name>A0ACB7XIF9_9ERIC</name>
<evidence type="ECO:0000313" key="1">
    <source>
        <dbReference type="EMBL" id="KAH7840153.1"/>
    </source>
</evidence>
<dbReference type="EMBL" id="CM037160">
    <property type="protein sequence ID" value="KAH7840153.1"/>
    <property type="molecule type" value="Genomic_DNA"/>
</dbReference>
<accession>A0ACB7XIF9</accession>